<dbReference type="Proteomes" id="UP000192042">
    <property type="component" value="Chromosome I"/>
</dbReference>
<organism evidence="3 4">
    <name type="scientific">Nitrospira japonica</name>
    <dbReference type="NCBI Taxonomy" id="1325564"/>
    <lineage>
        <taxon>Bacteria</taxon>
        <taxon>Pseudomonadati</taxon>
        <taxon>Nitrospirota</taxon>
        <taxon>Nitrospiria</taxon>
        <taxon>Nitrospirales</taxon>
        <taxon>Nitrospiraceae</taxon>
        <taxon>Nitrospira</taxon>
    </lineage>
</organism>
<dbReference type="InterPro" id="IPR020845">
    <property type="entry name" value="AMP-binding_CS"/>
</dbReference>
<feature type="domain" description="AMP-dependent synthetase/ligase" evidence="2">
    <location>
        <begin position="110"/>
        <end position="344"/>
    </location>
</feature>
<dbReference type="Gene3D" id="3.40.50.12780">
    <property type="entry name" value="N-terminal domain of ligase-like"/>
    <property type="match status" value="1"/>
</dbReference>
<dbReference type="PANTHER" id="PTHR43767">
    <property type="entry name" value="LONG-CHAIN-FATTY-ACID--COA LIGASE"/>
    <property type="match status" value="1"/>
</dbReference>
<dbReference type="OrthoDB" id="9787658at2"/>
<dbReference type="Pfam" id="PF00501">
    <property type="entry name" value="AMP-binding"/>
    <property type="match status" value="1"/>
</dbReference>
<proteinExistence type="predicted"/>
<evidence type="ECO:0000256" key="1">
    <source>
        <dbReference type="ARBA" id="ARBA00022598"/>
    </source>
</evidence>
<dbReference type="InterPro" id="IPR000873">
    <property type="entry name" value="AMP-dep_synth/lig_dom"/>
</dbReference>
<protein>
    <submittedName>
        <fullName evidence="3">Acyl-CoA synthetase/AMP-acid ligase</fullName>
    </submittedName>
</protein>
<accession>A0A1W1I1H2</accession>
<dbReference type="AlphaFoldDB" id="A0A1W1I1H2"/>
<dbReference type="PROSITE" id="PS00455">
    <property type="entry name" value="AMP_BINDING"/>
    <property type="match status" value="1"/>
</dbReference>
<reference evidence="3 4" key="1">
    <citation type="submission" date="2017-03" db="EMBL/GenBank/DDBJ databases">
        <authorList>
            <person name="Afonso C.L."/>
            <person name="Miller P.J."/>
            <person name="Scott M.A."/>
            <person name="Spackman E."/>
            <person name="Goraichik I."/>
            <person name="Dimitrov K.M."/>
            <person name="Suarez D.L."/>
            <person name="Swayne D.E."/>
        </authorList>
    </citation>
    <scope>NUCLEOTIDE SEQUENCE [LARGE SCALE GENOMIC DNA]</scope>
    <source>
        <strain evidence="3">Genome sequencing of Nitrospira japonica strain NJ11</strain>
    </source>
</reference>
<dbReference type="InterPro" id="IPR050237">
    <property type="entry name" value="ATP-dep_AMP-bd_enzyme"/>
</dbReference>
<dbReference type="PANTHER" id="PTHR43767:SF8">
    <property type="entry name" value="LONG-CHAIN-FATTY-ACID--COA LIGASE"/>
    <property type="match status" value="1"/>
</dbReference>
<evidence type="ECO:0000313" key="4">
    <source>
        <dbReference type="Proteomes" id="UP000192042"/>
    </source>
</evidence>
<gene>
    <name evidence="3" type="ORF">NSJP_0665</name>
</gene>
<dbReference type="SUPFAM" id="SSF56801">
    <property type="entry name" value="Acetyl-CoA synthetase-like"/>
    <property type="match status" value="1"/>
</dbReference>
<sequence length="473" mass="51963">MSRMTVADTGVVGGKRATRFKAVPEYYPLLAHAGLDDCVARRDRETYSVRHFLASVRGLTSYVPAKRHAINLCKDRYHFLIGFAAALMSRHISLLPTCRAPRVFTQLKERYPDAYILTDNEDVPQDIPAYRVDHVVPTFDRMDEEIPIISSDQIAAVVFTSGSSGLPRAHAKTWGAMVMGAEALKNQFGPSDASSAMVMGTVPPQHMFGLETTIMLPLQCGWSVHAGHPVLPADIVGALSHIDQPVWLMTTPIHLRAYVRQQIDLPGLKEIVSATMPLTRSLARKAENLWHAPVREMYGCTEAGVIGTRRTTASQTWSLCSGLRLWQEGDATWVSQGHVGPPLRLVDRITIQEPTQFTLHGPSHDLVKIAGKRASLAALNAILARVDGVVDGVFYRSPTAAVADVRLTAFVVAPGVRASAIQAELRKCIDPVFLPRPLHLVESLPRNSTGKLPQDALVTFATEMALRSRRRRG</sequence>
<keyword evidence="1 3" id="KW-0436">Ligase</keyword>
<keyword evidence="4" id="KW-1185">Reference proteome</keyword>
<dbReference type="InterPro" id="IPR042099">
    <property type="entry name" value="ANL_N_sf"/>
</dbReference>
<dbReference type="STRING" id="1325564.NSJP_0665"/>
<evidence type="ECO:0000313" key="3">
    <source>
        <dbReference type="EMBL" id="SLM46837.1"/>
    </source>
</evidence>
<dbReference type="InterPro" id="IPR045851">
    <property type="entry name" value="AMP-bd_C_sf"/>
</dbReference>
<dbReference type="EMBL" id="LT828648">
    <property type="protein sequence ID" value="SLM46837.1"/>
    <property type="molecule type" value="Genomic_DNA"/>
</dbReference>
<evidence type="ECO:0000259" key="2">
    <source>
        <dbReference type="Pfam" id="PF00501"/>
    </source>
</evidence>
<dbReference type="GO" id="GO:0016874">
    <property type="term" value="F:ligase activity"/>
    <property type="evidence" value="ECO:0007669"/>
    <property type="project" value="UniProtKB-KW"/>
</dbReference>
<name>A0A1W1I1H2_9BACT</name>
<dbReference type="Gene3D" id="3.30.300.30">
    <property type="match status" value="1"/>
</dbReference>
<dbReference type="KEGG" id="nja:NSJP_0665"/>